<dbReference type="Proteomes" id="UP000199643">
    <property type="component" value="Unassembled WGS sequence"/>
</dbReference>
<dbReference type="EMBL" id="FNCH01000003">
    <property type="protein sequence ID" value="SDG12663.1"/>
    <property type="molecule type" value="Genomic_DNA"/>
</dbReference>
<protein>
    <submittedName>
        <fullName evidence="3">Acetyltransferase (Isoleucine patch superfamily)</fullName>
    </submittedName>
</protein>
<reference evidence="4" key="1">
    <citation type="submission" date="2016-10" db="EMBL/GenBank/DDBJ databases">
        <authorList>
            <person name="Varghese N."/>
            <person name="Submissions S."/>
        </authorList>
    </citation>
    <scope>NUCLEOTIDE SEQUENCE [LARGE SCALE GENOMIC DNA]</scope>
    <source>
        <strain evidence="4">DSM 17933</strain>
    </source>
</reference>
<dbReference type="InterPro" id="IPR001451">
    <property type="entry name" value="Hexapep"/>
</dbReference>
<dbReference type="STRING" id="405671.SAMN05421827_103313"/>
<dbReference type="Gene3D" id="2.160.10.10">
    <property type="entry name" value="Hexapeptide repeat proteins"/>
    <property type="match status" value="1"/>
</dbReference>
<dbReference type="PANTHER" id="PTHR23416">
    <property type="entry name" value="SIALIC ACID SYNTHASE-RELATED"/>
    <property type="match status" value="1"/>
</dbReference>
<comment type="similarity">
    <text evidence="1">Belongs to the transferase hexapeptide repeat family.</text>
</comment>
<sequence>MESKVILSIVLILEEKALLIFDQLVESLLMSEEKIELIVIGANASVANIFSTIDKVNYIHINDEGTDFGLCLKQAIDVSTGIYIYVLPSSLQFYERESIKDLIDYLVTAELDLLYCRQKIRLPDGALVDKFSSYNKNKPLEGIPPLFGEIIVKRNFILKENFSIGFDKKYLFDYDLLVRFSKYETNIKFYDRTITVTDDNFKKSNVFLKKRLNVLRVHKKVTPLVTSAYLKMGILISLSNSPLLGLYTIVKAFIFDYFPNYWVNKIPFYSLRHFYYRKVIKIKLGKQSSIHLNCFIYGRNIEIGNGCVINRECFLDGRGKLKIGDFTSISPHVHIITGDHDINSKNFAFRSKDIIIGNFVWIGSRATILPGVVIGEGAIVCAGALVTKDVAPYTMVGGVPAKFIKNRSKELDYNPTWLPWFD</sequence>
<dbReference type="OrthoDB" id="9801697at2"/>
<dbReference type="SUPFAM" id="SSF53448">
    <property type="entry name" value="Nucleotide-diphospho-sugar transferases"/>
    <property type="match status" value="1"/>
</dbReference>
<organism evidence="3 4">
    <name type="scientific">Pedobacter terrae</name>
    <dbReference type="NCBI Taxonomy" id="405671"/>
    <lineage>
        <taxon>Bacteria</taxon>
        <taxon>Pseudomonadati</taxon>
        <taxon>Bacteroidota</taxon>
        <taxon>Sphingobacteriia</taxon>
        <taxon>Sphingobacteriales</taxon>
        <taxon>Sphingobacteriaceae</taxon>
        <taxon>Pedobacter</taxon>
    </lineage>
</organism>
<dbReference type="InterPro" id="IPR029044">
    <property type="entry name" value="Nucleotide-diphossugar_trans"/>
</dbReference>
<name>A0A1G7RPU1_9SPHI</name>
<dbReference type="InterPro" id="IPR011004">
    <property type="entry name" value="Trimer_LpxA-like_sf"/>
</dbReference>
<dbReference type="InterPro" id="IPR051159">
    <property type="entry name" value="Hexapeptide_acetyltransf"/>
</dbReference>
<proteinExistence type="inferred from homology"/>
<evidence type="ECO:0000313" key="3">
    <source>
        <dbReference type="EMBL" id="SDG12663.1"/>
    </source>
</evidence>
<dbReference type="Pfam" id="PF00132">
    <property type="entry name" value="Hexapep"/>
    <property type="match status" value="1"/>
</dbReference>
<evidence type="ECO:0000256" key="2">
    <source>
        <dbReference type="ARBA" id="ARBA00022679"/>
    </source>
</evidence>
<dbReference type="GO" id="GO:0005829">
    <property type="term" value="C:cytosol"/>
    <property type="evidence" value="ECO:0007669"/>
    <property type="project" value="TreeGrafter"/>
</dbReference>
<dbReference type="CDD" id="cd04647">
    <property type="entry name" value="LbH_MAT_like"/>
    <property type="match status" value="1"/>
</dbReference>
<gene>
    <name evidence="3" type="ORF">SAMN05421827_103313</name>
</gene>
<dbReference type="AlphaFoldDB" id="A0A1G7RPU1"/>
<dbReference type="PANTHER" id="PTHR23416:SF23">
    <property type="entry name" value="ACETYLTRANSFERASE C18B11.09C-RELATED"/>
    <property type="match status" value="1"/>
</dbReference>
<evidence type="ECO:0000313" key="4">
    <source>
        <dbReference type="Proteomes" id="UP000199643"/>
    </source>
</evidence>
<accession>A0A1G7RPU1</accession>
<keyword evidence="2 3" id="KW-0808">Transferase</keyword>
<evidence type="ECO:0000256" key="1">
    <source>
        <dbReference type="ARBA" id="ARBA00007274"/>
    </source>
</evidence>
<keyword evidence="4" id="KW-1185">Reference proteome</keyword>
<dbReference type="GO" id="GO:0008374">
    <property type="term" value="F:O-acyltransferase activity"/>
    <property type="evidence" value="ECO:0007669"/>
    <property type="project" value="TreeGrafter"/>
</dbReference>
<dbReference type="SUPFAM" id="SSF51161">
    <property type="entry name" value="Trimeric LpxA-like enzymes"/>
    <property type="match status" value="1"/>
</dbReference>